<comment type="subcellular location">
    <subcellularLocation>
        <location evidence="1">Nucleus</location>
        <location evidence="1">Nucleolus</location>
    </subcellularLocation>
</comment>
<dbReference type="InterPro" id="IPR050781">
    <property type="entry name" value="CWC22_splicing_factor"/>
</dbReference>
<evidence type="ECO:0000313" key="7">
    <source>
        <dbReference type="Proteomes" id="UP000284842"/>
    </source>
</evidence>
<dbReference type="SMART" id="SM00543">
    <property type="entry name" value="MIF4G"/>
    <property type="match status" value="1"/>
</dbReference>
<keyword evidence="3" id="KW-0539">Nucleus</keyword>
<dbReference type="AlphaFoldDB" id="A0A409YD04"/>
<evidence type="ECO:0000313" key="6">
    <source>
        <dbReference type="EMBL" id="PPR00892.1"/>
    </source>
</evidence>
<organism evidence="6 7">
    <name type="scientific">Panaeolus cyanescens</name>
    <dbReference type="NCBI Taxonomy" id="181874"/>
    <lineage>
        <taxon>Eukaryota</taxon>
        <taxon>Fungi</taxon>
        <taxon>Dikarya</taxon>
        <taxon>Basidiomycota</taxon>
        <taxon>Agaricomycotina</taxon>
        <taxon>Agaricomycetes</taxon>
        <taxon>Agaricomycetidae</taxon>
        <taxon>Agaricales</taxon>
        <taxon>Agaricineae</taxon>
        <taxon>Galeropsidaceae</taxon>
        <taxon>Panaeolus</taxon>
    </lineage>
</organism>
<dbReference type="FunCoup" id="A0A409YD04">
    <property type="interactions" value="546"/>
</dbReference>
<reference evidence="6 7" key="1">
    <citation type="journal article" date="2018" name="Evol. Lett.">
        <title>Horizontal gene cluster transfer increased hallucinogenic mushroom diversity.</title>
        <authorList>
            <person name="Reynolds H.T."/>
            <person name="Vijayakumar V."/>
            <person name="Gluck-Thaler E."/>
            <person name="Korotkin H.B."/>
            <person name="Matheny P.B."/>
            <person name="Slot J.C."/>
        </authorList>
    </citation>
    <scope>NUCLEOTIDE SEQUENCE [LARGE SCALE GENOMIC DNA]</scope>
    <source>
        <strain evidence="6 7">2629</strain>
    </source>
</reference>
<dbReference type="Pfam" id="PF02854">
    <property type="entry name" value="MIF4G"/>
    <property type="match status" value="1"/>
</dbReference>
<dbReference type="InterPro" id="IPR003891">
    <property type="entry name" value="Initiation_fac_eIF4g_MI"/>
</dbReference>
<dbReference type="InterPro" id="IPR003890">
    <property type="entry name" value="MIF4G-like_typ-3"/>
</dbReference>
<evidence type="ECO:0000256" key="3">
    <source>
        <dbReference type="ARBA" id="ARBA00023242"/>
    </source>
</evidence>
<dbReference type="InParanoid" id="A0A409YD04"/>
<sequence>MAIRKTSSTTRLPQSLLEQIEGSAQHNHSHHGSRKVSRKDLRKQDRQERKQKKSEFFSRNPRKRPAEAEQVDSTQRKKPRTDIPNPTPPPPPHAPRNTPSVVNTSKGKGRMVTRPSTSSSRDYAPPTSSRPPHEDKEDRYIAYLESKLRAGGKKKHKEEDDGLDDLLNFADSIALQGRQAYTPNIQVENTRDSDIYGESEGTASEDSEQYSEDDSWGDEWGGIEQSSNSDEREEPEPNVASTDPLPSQSPAASSTAYIPPHLRQSQASQDESLAKLTRQLKGQLNRMSEQNIAIILSGVEDIYRTNGRNDVTTTLTNLIIDGICSHSTLLDSYVVLYAAFVSSLHKIIGIEFAAHFVQTVISKYEQHYRDVAESIEDVSKDGKECTNLMVLISELYNFQVISCLLVFDIIKAVLQDDLSELKIELLLKLLRNSGQQLRQDDPTALKDIIQTVQDKVSNQDGDLSSRTRFMIETLTNLKNNKLKRNITQNQGASAVERMKKFLSGLSKTKHILSHEPLRVSLEDLHSADKRGKWWLVGAAWSGNPLVERQEEFQKVVQEDQSVEEQKETDLVKLARSQGMNTDIRKGIFVVLLSSADYLDACERLGQLKLTEVQQREIFRVILHCCGQEKSYNPYYTLVGQQLCKTAHSHKITLQYMLWDFLRELGESNVGGAAMTKISEDFDNFSSGAIAKSRMQNVCKAYAWWIAKDCINLNALKPLDFTRLKAQTRSFLRDLLINVFVNSQRAAPVIGNSLDSITFTRNRNAIEEIFIKATRVQNVAMGLVYFMSEALIKESDGRGGLDKFIKWAAEVAQETLRTGIDVVPVL</sequence>
<dbReference type="EMBL" id="NHTK01001285">
    <property type="protein sequence ID" value="PPR00892.1"/>
    <property type="molecule type" value="Genomic_DNA"/>
</dbReference>
<dbReference type="GO" id="GO:0005730">
    <property type="term" value="C:nucleolus"/>
    <property type="evidence" value="ECO:0007669"/>
    <property type="project" value="UniProtKB-SubCell"/>
</dbReference>
<accession>A0A409YD04</accession>
<evidence type="ECO:0000256" key="1">
    <source>
        <dbReference type="ARBA" id="ARBA00004604"/>
    </source>
</evidence>
<dbReference type="GO" id="GO:0003723">
    <property type="term" value="F:RNA binding"/>
    <property type="evidence" value="ECO:0007669"/>
    <property type="project" value="InterPro"/>
</dbReference>
<dbReference type="Gene3D" id="1.25.40.180">
    <property type="match status" value="1"/>
</dbReference>
<dbReference type="Pfam" id="PF02847">
    <property type="entry name" value="MA3"/>
    <property type="match status" value="1"/>
</dbReference>
<feature type="compositionally biased region" description="Basic and acidic residues" evidence="4">
    <location>
        <begin position="38"/>
        <end position="56"/>
    </location>
</feature>
<dbReference type="PROSITE" id="PS51366">
    <property type="entry name" value="MI"/>
    <property type="match status" value="1"/>
</dbReference>
<feature type="compositionally biased region" description="Acidic residues" evidence="4">
    <location>
        <begin position="203"/>
        <end position="217"/>
    </location>
</feature>
<feature type="compositionally biased region" description="Pro residues" evidence="4">
    <location>
        <begin position="85"/>
        <end position="94"/>
    </location>
</feature>
<feature type="region of interest" description="Disordered" evidence="4">
    <location>
        <begin position="177"/>
        <end position="255"/>
    </location>
</feature>
<evidence type="ECO:0000256" key="4">
    <source>
        <dbReference type="SAM" id="MobiDB-lite"/>
    </source>
</evidence>
<proteinExistence type="inferred from homology"/>
<feature type="compositionally biased region" description="Basic residues" evidence="4">
    <location>
        <begin position="27"/>
        <end position="37"/>
    </location>
</feature>
<evidence type="ECO:0000259" key="5">
    <source>
        <dbReference type="PROSITE" id="PS51366"/>
    </source>
</evidence>
<feature type="compositionally biased region" description="Basic and acidic residues" evidence="4">
    <location>
        <begin position="131"/>
        <end position="140"/>
    </location>
</feature>
<comment type="similarity">
    <text evidence="2">Belongs to the CWC22 family.</text>
</comment>
<feature type="compositionally biased region" description="Polar residues" evidence="4">
    <location>
        <begin position="179"/>
        <end position="188"/>
    </location>
</feature>
<keyword evidence="7" id="KW-1185">Reference proteome</keyword>
<dbReference type="SUPFAM" id="SSF48371">
    <property type="entry name" value="ARM repeat"/>
    <property type="match status" value="1"/>
</dbReference>
<dbReference type="OrthoDB" id="361797at2759"/>
<dbReference type="SMART" id="SM00544">
    <property type="entry name" value="MA3"/>
    <property type="match status" value="1"/>
</dbReference>
<comment type="caution">
    <text evidence="6">The sequence shown here is derived from an EMBL/GenBank/DDBJ whole genome shotgun (WGS) entry which is preliminary data.</text>
</comment>
<gene>
    <name evidence="6" type="ORF">CVT24_000377</name>
</gene>
<dbReference type="STRING" id="181874.A0A409YD04"/>
<dbReference type="InterPro" id="IPR016024">
    <property type="entry name" value="ARM-type_fold"/>
</dbReference>
<dbReference type="Proteomes" id="UP000284842">
    <property type="component" value="Unassembled WGS sequence"/>
</dbReference>
<feature type="domain" description="MI" evidence="5">
    <location>
        <begin position="582"/>
        <end position="720"/>
    </location>
</feature>
<evidence type="ECO:0000256" key="2">
    <source>
        <dbReference type="ARBA" id="ARBA00006856"/>
    </source>
</evidence>
<protein>
    <recommendedName>
        <fullName evidence="5">MI domain-containing protein</fullName>
    </recommendedName>
</protein>
<dbReference type="PANTHER" id="PTHR18034">
    <property type="entry name" value="CELL CYCLE CONTROL PROTEIN CWF22-RELATED"/>
    <property type="match status" value="1"/>
</dbReference>
<dbReference type="GO" id="GO:0042274">
    <property type="term" value="P:ribosomal small subunit biogenesis"/>
    <property type="evidence" value="ECO:0007669"/>
    <property type="project" value="TreeGrafter"/>
</dbReference>
<feature type="compositionally biased region" description="Polar residues" evidence="4">
    <location>
        <begin position="239"/>
        <end position="255"/>
    </location>
</feature>
<name>A0A409YD04_9AGAR</name>
<dbReference type="PANTHER" id="PTHR18034:SF4">
    <property type="entry name" value="NUCLEOLAR MIF4G DOMAIN-CONTAINING PROTEIN 1"/>
    <property type="match status" value="1"/>
</dbReference>
<feature type="compositionally biased region" description="Polar residues" evidence="4">
    <location>
        <begin position="1"/>
        <end position="26"/>
    </location>
</feature>
<feature type="region of interest" description="Disordered" evidence="4">
    <location>
        <begin position="1"/>
        <end position="140"/>
    </location>
</feature>